<keyword evidence="3" id="KW-1185">Reference proteome</keyword>
<dbReference type="Gene3D" id="3.80.20.20">
    <property type="entry name" value="Receptor L-domain"/>
    <property type="match status" value="1"/>
</dbReference>
<evidence type="ECO:0000313" key="3">
    <source>
        <dbReference type="Proteomes" id="UP000827986"/>
    </source>
</evidence>
<dbReference type="EMBL" id="JAHDVG010000464">
    <property type="protein sequence ID" value="KAH1184870.1"/>
    <property type="molecule type" value="Genomic_DNA"/>
</dbReference>
<evidence type="ECO:0000259" key="1">
    <source>
        <dbReference type="Pfam" id="PF01030"/>
    </source>
</evidence>
<accession>A0A9D3XTF4</accession>
<gene>
    <name evidence="2" type="ORF">KIL84_012811</name>
</gene>
<evidence type="ECO:0000313" key="2">
    <source>
        <dbReference type="EMBL" id="KAH1184870.1"/>
    </source>
</evidence>
<proteinExistence type="predicted"/>
<dbReference type="SUPFAM" id="SSF52058">
    <property type="entry name" value="L domain-like"/>
    <property type="match status" value="1"/>
</dbReference>
<protein>
    <recommendedName>
        <fullName evidence="1">Receptor L-domain domain-containing protein</fullName>
    </recommendedName>
</protein>
<comment type="caution">
    <text evidence="2">The sequence shown here is derived from an EMBL/GenBank/DDBJ whole genome shotgun (WGS) entry which is preliminary data.</text>
</comment>
<name>A0A9D3XTF4_9SAUR</name>
<dbReference type="InterPro" id="IPR000494">
    <property type="entry name" value="Rcpt_L-dom"/>
</dbReference>
<dbReference type="AlphaFoldDB" id="A0A9D3XTF4"/>
<feature type="domain" description="Receptor L-domain" evidence="1">
    <location>
        <begin position="33"/>
        <end position="101"/>
    </location>
</feature>
<organism evidence="2 3">
    <name type="scientific">Mauremys mutica</name>
    <name type="common">yellowpond turtle</name>
    <dbReference type="NCBI Taxonomy" id="74926"/>
    <lineage>
        <taxon>Eukaryota</taxon>
        <taxon>Metazoa</taxon>
        <taxon>Chordata</taxon>
        <taxon>Craniata</taxon>
        <taxon>Vertebrata</taxon>
        <taxon>Euteleostomi</taxon>
        <taxon>Archelosauria</taxon>
        <taxon>Testudinata</taxon>
        <taxon>Testudines</taxon>
        <taxon>Cryptodira</taxon>
        <taxon>Durocryptodira</taxon>
        <taxon>Testudinoidea</taxon>
        <taxon>Geoemydidae</taxon>
        <taxon>Geoemydinae</taxon>
        <taxon>Mauremys</taxon>
    </lineage>
</organism>
<dbReference type="Pfam" id="PF01030">
    <property type="entry name" value="Recep_L_domain"/>
    <property type="match status" value="1"/>
</dbReference>
<reference evidence="2" key="1">
    <citation type="submission" date="2021-09" db="EMBL/GenBank/DDBJ databases">
        <title>The genome of Mauremys mutica provides insights into the evolution of semi-aquatic lifestyle.</title>
        <authorList>
            <person name="Gong S."/>
            <person name="Gao Y."/>
        </authorList>
    </citation>
    <scope>NUCLEOTIDE SEQUENCE</scope>
    <source>
        <strain evidence="2">MM-2020</strain>
        <tissue evidence="2">Muscle</tissue>
    </source>
</reference>
<dbReference type="Proteomes" id="UP000827986">
    <property type="component" value="Unassembled WGS sequence"/>
</dbReference>
<sequence>METCAEDFTLDQNWFGVETLDLISFVCFLNGSQDDWLLQSIREVTGYVLVALNQFEYLPLENLRIIRGTKLYEDRNALEIFLNYKKDGNFGLRELGLKNLTAQTLPVEVRELVGKDYGK</sequence>
<dbReference type="InterPro" id="IPR036941">
    <property type="entry name" value="Rcpt_L-dom_sf"/>
</dbReference>